<dbReference type="AlphaFoldDB" id="A0A9Q0W7I9"/>
<protein>
    <submittedName>
        <fullName evidence="1">Uncharacterized protein</fullName>
    </submittedName>
</protein>
<keyword evidence="2" id="KW-1185">Reference proteome</keyword>
<organism evidence="1 2">
    <name type="scientific">Salix koriyanagi</name>
    <dbReference type="NCBI Taxonomy" id="2511006"/>
    <lineage>
        <taxon>Eukaryota</taxon>
        <taxon>Viridiplantae</taxon>
        <taxon>Streptophyta</taxon>
        <taxon>Embryophyta</taxon>
        <taxon>Tracheophyta</taxon>
        <taxon>Spermatophyta</taxon>
        <taxon>Magnoliopsida</taxon>
        <taxon>eudicotyledons</taxon>
        <taxon>Gunneridae</taxon>
        <taxon>Pentapetalae</taxon>
        <taxon>rosids</taxon>
        <taxon>fabids</taxon>
        <taxon>Malpighiales</taxon>
        <taxon>Salicaceae</taxon>
        <taxon>Saliceae</taxon>
        <taxon>Salix</taxon>
    </lineage>
</organism>
<comment type="caution">
    <text evidence="1">The sequence shown here is derived from an EMBL/GenBank/DDBJ whole genome shotgun (WGS) entry which is preliminary data.</text>
</comment>
<sequence>MHGEEKKMHLPMCGKPQVVCNPWAGTCEITTPAQLSWWIFESTPAKTRASMMTCRVCRVSLPALARRQQFKSCVSTAKIMQCKDPWPEYSSLFRCKYCAFVLGM</sequence>
<gene>
    <name evidence="1" type="ORF">OIU74_024625</name>
</gene>
<dbReference type="Proteomes" id="UP001151752">
    <property type="component" value="Chromosome 19"/>
</dbReference>
<accession>A0A9Q0W7I9</accession>
<dbReference type="EMBL" id="JAPFFM010000005">
    <property type="protein sequence ID" value="KAJ6761987.1"/>
    <property type="molecule type" value="Genomic_DNA"/>
</dbReference>
<evidence type="ECO:0000313" key="2">
    <source>
        <dbReference type="Proteomes" id="UP001151752"/>
    </source>
</evidence>
<reference evidence="1" key="1">
    <citation type="submission" date="2022-11" db="EMBL/GenBank/DDBJ databases">
        <authorList>
            <person name="Hyden B.L."/>
            <person name="Feng K."/>
            <person name="Yates T."/>
            <person name="Jawdy S."/>
            <person name="Smart L.B."/>
            <person name="Muchero W."/>
        </authorList>
    </citation>
    <scope>NUCLEOTIDE SEQUENCE</scope>
    <source>
        <tissue evidence="1">Shoot tip</tissue>
    </source>
</reference>
<proteinExistence type="predicted"/>
<evidence type="ECO:0000313" key="1">
    <source>
        <dbReference type="EMBL" id="KAJ6761987.1"/>
    </source>
</evidence>
<name>A0A9Q0W7I9_9ROSI</name>
<reference evidence="1" key="2">
    <citation type="journal article" date="2023" name="Int. J. Mol. Sci.">
        <title>De Novo Assembly and Annotation of 11 Diverse Shrub Willow (Salix) Genomes Reveals Novel Gene Organization in Sex-Linked Regions.</title>
        <authorList>
            <person name="Hyden B."/>
            <person name="Feng K."/>
            <person name="Yates T.B."/>
            <person name="Jawdy S."/>
            <person name="Cereghino C."/>
            <person name="Smart L.B."/>
            <person name="Muchero W."/>
        </authorList>
    </citation>
    <scope>NUCLEOTIDE SEQUENCE</scope>
    <source>
        <tissue evidence="1">Shoot tip</tissue>
    </source>
</reference>